<gene>
    <name evidence="4" type="ORF">GLV81_12035</name>
</gene>
<proteinExistence type="predicted"/>
<dbReference type="InterPro" id="IPR010488">
    <property type="entry name" value="Zeta_toxin_domain"/>
</dbReference>
<dbReference type="Pfam" id="PF06414">
    <property type="entry name" value="Zeta_toxin"/>
    <property type="match status" value="1"/>
</dbReference>
<dbReference type="EMBL" id="CP046566">
    <property type="protein sequence ID" value="QGW28730.1"/>
    <property type="molecule type" value="Genomic_DNA"/>
</dbReference>
<sequence length="243" mass="27193">MSIRRMRVFAGPNGSGKTTIIKELQANIPFGVYVNADDIESALKASSALLFNTYQLTVTTAQVQHFFKESQFAPVKRNEPDLWSKITVADNVLHINTSVDSYIAADLAEFIRQQLLANNLSFTYETVMSHASKIAFMQQARDNGYRVYLYFIATEDPDINVSRVNVRVAQQGHAVAPDVIKNRYSKCLHLLKEAVKKSNRAYLWDNSGEAAVLVAEIMEGQDVTIIDTDHVPNWFSASLADSQ</sequence>
<dbReference type="Gene3D" id="3.40.50.300">
    <property type="entry name" value="P-loop containing nucleotide triphosphate hydrolases"/>
    <property type="match status" value="1"/>
</dbReference>
<keyword evidence="2" id="KW-0067">ATP-binding</keyword>
<evidence type="ECO:0000313" key="5">
    <source>
        <dbReference type="Proteomes" id="UP000426027"/>
    </source>
</evidence>
<dbReference type="GO" id="GO:0005524">
    <property type="term" value="F:ATP binding"/>
    <property type="evidence" value="ECO:0007669"/>
    <property type="project" value="UniProtKB-KW"/>
</dbReference>
<evidence type="ECO:0000313" key="4">
    <source>
        <dbReference type="EMBL" id="QGW28730.1"/>
    </source>
</evidence>
<dbReference type="GO" id="GO:0016301">
    <property type="term" value="F:kinase activity"/>
    <property type="evidence" value="ECO:0007669"/>
    <property type="project" value="InterPro"/>
</dbReference>
<dbReference type="PANTHER" id="PTHR39206">
    <property type="entry name" value="SLL8004 PROTEIN"/>
    <property type="match status" value="1"/>
</dbReference>
<dbReference type="SUPFAM" id="SSF52540">
    <property type="entry name" value="P-loop containing nucleoside triphosphate hydrolases"/>
    <property type="match status" value="1"/>
</dbReference>
<dbReference type="InterPro" id="IPR027417">
    <property type="entry name" value="P-loop_NTPase"/>
</dbReference>
<dbReference type="PANTHER" id="PTHR39206:SF1">
    <property type="entry name" value="SLL8004 PROTEIN"/>
    <property type="match status" value="1"/>
</dbReference>
<protein>
    <submittedName>
        <fullName evidence="4">Zeta toxin</fullName>
    </submittedName>
</protein>
<evidence type="ECO:0000256" key="2">
    <source>
        <dbReference type="ARBA" id="ARBA00022840"/>
    </source>
</evidence>
<feature type="domain" description="Zeta toxin" evidence="3">
    <location>
        <begin position="105"/>
        <end position="198"/>
    </location>
</feature>
<keyword evidence="5" id="KW-1185">Reference proteome</keyword>
<dbReference type="KEGG" id="fls:GLV81_12035"/>
<organism evidence="4 5">
    <name type="scientific">Phnomibacter ginsenosidimutans</name>
    <dbReference type="NCBI Taxonomy" id="2676868"/>
    <lineage>
        <taxon>Bacteria</taxon>
        <taxon>Pseudomonadati</taxon>
        <taxon>Bacteroidota</taxon>
        <taxon>Chitinophagia</taxon>
        <taxon>Chitinophagales</taxon>
        <taxon>Chitinophagaceae</taxon>
        <taxon>Phnomibacter</taxon>
    </lineage>
</organism>
<keyword evidence="1" id="KW-0547">Nucleotide-binding</keyword>
<accession>A0A6I6GEC7</accession>
<name>A0A6I6GEC7_9BACT</name>
<evidence type="ECO:0000256" key="1">
    <source>
        <dbReference type="ARBA" id="ARBA00022741"/>
    </source>
</evidence>
<dbReference type="RefSeq" id="WP_157479083.1">
    <property type="nucleotide sequence ID" value="NZ_CP046566.1"/>
</dbReference>
<reference evidence="4 5" key="1">
    <citation type="submission" date="2019-11" db="EMBL/GenBank/DDBJ databases">
        <authorList>
            <person name="Im W.T."/>
        </authorList>
    </citation>
    <scope>NUCLEOTIDE SEQUENCE [LARGE SCALE GENOMIC DNA]</scope>
    <source>
        <strain evidence="4 5">SB-02</strain>
    </source>
</reference>
<dbReference type="Proteomes" id="UP000426027">
    <property type="component" value="Chromosome"/>
</dbReference>
<evidence type="ECO:0000259" key="3">
    <source>
        <dbReference type="Pfam" id="PF06414"/>
    </source>
</evidence>
<dbReference type="AlphaFoldDB" id="A0A6I6GEC7"/>